<dbReference type="RefSeq" id="XP_025376896.1">
    <property type="nucleotide sequence ID" value="XM_025525194.1"/>
</dbReference>
<dbReference type="AlphaFoldDB" id="A0A316YM14"/>
<accession>A0A316YM14</accession>
<feature type="compositionally biased region" description="Low complexity" evidence="4">
    <location>
        <begin position="206"/>
        <end position="228"/>
    </location>
</feature>
<evidence type="ECO:0000256" key="3">
    <source>
        <dbReference type="SAM" id="Coils"/>
    </source>
</evidence>
<dbReference type="EMBL" id="KZ819637">
    <property type="protein sequence ID" value="PWN89698.1"/>
    <property type="molecule type" value="Genomic_DNA"/>
</dbReference>
<dbReference type="GO" id="GO:0006397">
    <property type="term" value="P:mRNA processing"/>
    <property type="evidence" value="ECO:0007669"/>
    <property type="project" value="InterPro"/>
</dbReference>
<feature type="compositionally biased region" description="Acidic residues" evidence="4">
    <location>
        <begin position="279"/>
        <end position="288"/>
    </location>
</feature>
<dbReference type="InParanoid" id="A0A316YM14"/>
<keyword evidence="6" id="KW-1185">Reference proteome</keyword>
<proteinExistence type="predicted"/>
<evidence type="ECO:0000313" key="5">
    <source>
        <dbReference type="EMBL" id="PWN89698.1"/>
    </source>
</evidence>
<evidence type="ECO:0000256" key="2">
    <source>
        <dbReference type="ARBA" id="ARBA00023242"/>
    </source>
</evidence>
<organism evidence="5 6">
    <name type="scientific">Acaromyces ingoldii</name>
    <dbReference type="NCBI Taxonomy" id="215250"/>
    <lineage>
        <taxon>Eukaryota</taxon>
        <taxon>Fungi</taxon>
        <taxon>Dikarya</taxon>
        <taxon>Basidiomycota</taxon>
        <taxon>Ustilaginomycotina</taxon>
        <taxon>Exobasidiomycetes</taxon>
        <taxon>Exobasidiales</taxon>
        <taxon>Cryptobasidiaceae</taxon>
        <taxon>Acaromyces</taxon>
    </lineage>
</organism>
<dbReference type="Pfam" id="PF05615">
    <property type="entry name" value="THOC7"/>
    <property type="match status" value="1"/>
</dbReference>
<feature type="compositionally biased region" description="Acidic residues" evidence="4">
    <location>
        <begin position="300"/>
        <end position="318"/>
    </location>
</feature>
<dbReference type="OrthoDB" id="205166at2759"/>
<dbReference type="GO" id="GO:0000445">
    <property type="term" value="C:THO complex part of transcription export complex"/>
    <property type="evidence" value="ECO:0007669"/>
    <property type="project" value="InterPro"/>
</dbReference>
<evidence type="ECO:0000313" key="6">
    <source>
        <dbReference type="Proteomes" id="UP000245768"/>
    </source>
</evidence>
<dbReference type="GeneID" id="37047110"/>
<evidence type="ECO:0000256" key="4">
    <source>
        <dbReference type="SAM" id="MobiDB-lite"/>
    </source>
</evidence>
<sequence>MASRPAPPTPLTVDEQDAVLRARLALNERSLRALLKRLPPALALAGDEGDAARASLRLDVESYATGLRRLRGVSSRTTRDEVRLYTGEVQRMEAEHEQTKRDIELLKHELAAVQQERKNKLEYDALASEIKRYDARGQLQTSLEGLERDIEELEGERVKYDEVMARSQARFGSIEEQLQALRADVGFEVGERERQEVQRAGEDAGDVGTSAAAASDAAAAAAAASGAGPKLNPAAAAFRPASSGHGQGATPPESKASSRASSPARTRKRNRASRRAGAQEDDEEDDEERGSKRRGMEAGETSDVDDEEEEEEEEEGAA</sequence>
<protein>
    <submittedName>
        <fullName evidence="5">Uncharacterized protein</fullName>
    </submittedName>
</protein>
<dbReference type="STRING" id="215250.A0A316YM14"/>
<feature type="compositionally biased region" description="Basic residues" evidence="4">
    <location>
        <begin position="265"/>
        <end position="274"/>
    </location>
</feature>
<feature type="compositionally biased region" description="Low complexity" evidence="4">
    <location>
        <begin position="251"/>
        <end position="264"/>
    </location>
</feature>
<gene>
    <name evidence="5" type="ORF">FA10DRAFT_303004</name>
</gene>
<dbReference type="Proteomes" id="UP000245768">
    <property type="component" value="Unassembled WGS sequence"/>
</dbReference>
<feature type="compositionally biased region" description="Basic and acidic residues" evidence="4">
    <location>
        <begin position="193"/>
        <end position="202"/>
    </location>
</feature>
<reference evidence="5 6" key="1">
    <citation type="journal article" date="2018" name="Mol. Biol. Evol.">
        <title>Broad Genomic Sampling Reveals a Smut Pathogenic Ancestry of the Fungal Clade Ustilaginomycotina.</title>
        <authorList>
            <person name="Kijpornyongpan T."/>
            <person name="Mondo S.J."/>
            <person name="Barry K."/>
            <person name="Sandor L."/>
            <person name="Lee J."/>
            <person name="Lipzen A."/>
            <person name="Pangilinan J."/>
            <person name="LaButti K."/>
            <person name="Hainaut M."/>
            <person name="Henrissat B."/>
            <person name="Grigoriev I.V."/>
            <person name="Spatafora J.W."/>
            <person name="Aime M.C."/>
        </authorList>
    </citation>
    <scope>NUCLEOTIDE SEQUENCE [LARGE SCALE GENOMIC DNA]</scope>
    <source>
        <strain evidence="5 6">MCA 4198</strain>
    </source>
</reference>
<comment type="subcellular location">
    <subcellularLocation>
        <location evidence="1">Nucleus</location>
    </subcellularLocation>
</comment>
<evidence type="ECO:0000256" key="1">
    <source>
        <dbReference type="ARBA" id="ARBA00004123"/>
    </source>
</evidence>
<name>A0A316YM14_9BASI</name>
<dbReference type="InterPro" id="IPR008501">
    <property type="entry name" value="THOC7/Mft1"/>
</dbReference>
<dbReference type="FunCoup" id="A0A316YM14">
    <property type="interactions" value="43"/>
</dbReference>
<feature type="region of interest" description="Disordered" evidence="4">
    <location>
        <begin position="193"/>
        <end position="318"/>
    </location>
</feature>
<keyword evidence="3" id="KW-0175">Coiled coil</keyword>
<feature type="coiled-coil region" evidence="3">
    <location>
        <begin position="82"/>
        <end position="184"/>
    </location>
</feature>
<keyword evidence="2" id="KW-0539">Nucleus</keyword>